<dbReference type="AlphaFoldDB" id="A0A9X9SNC4"/>
<gene>
    <name evidence="4" type="primary">rhsC_2</name>
    <name evidence="4" type="ORF">ONOEEDHL_00716</name>
</gene>
<dbReference type="PANTHER" id="PTHR32305">
    <property type="match status" value="1"/>
</dbReference>
<comment type="caution">
    <text evidence="4">The sequence shown here is derived from an EMBL/GenBank/DDBJ whole genome shotgun (WGS) entry which is preliminary data.</text>
</comment>
<evidence type="ECO:0000259" key="3">
    <source>
        <dbReference type="Pfam" id="PF25023"/>
    </source>
</evidence>
<keyword evidence="5" id="KW-1185">Reference proteome</keyword>
<dbReference type="InterPro" id="IPR031325">
    <property type="entry name" value="RHS_repeat"/>
</dbReference>
<accession>A0A9X9SNC4</accession>
<dbReference type="PRINTS" id="PR00394">
    <property type="entry name" value="RHSPROTEIN"/>
</dbReference>
<feature type="domain" description="RHS protein conserved region" evidence="2">
    <location>
        <begin position="470"/>
        <end position="502"/>
    </location>
</feature>
<dbReference type="NCBIfam" id="TIGR03696">
    <property type="entry name" value="Rhs_assc_core"/>
    <property type="match status" value="1"/>
</dbReference>
<evidence type="ECO:0000313" key="5">
    <source>
        <dbReference type="Proteomes" id="UP000626795"/>
    </source>
</evidence>
<feature type="domain" description="Teneurin-like YD-shell" evidence="3">
    <location>
        <begin position="140"/>
        <end position="311"/>
    </location>
</feature>
<dbReference type="InterPro" id="IPR006530">
    <property type="entry name" value="YD"/>
</dbReference>
<dbReference type="PANTHER" id="PTHR32305:SF15">
    <property type="entry name" value="PROTEIN RHSA-RELATED"/>
    <property type="match status" value="1"/>
</dbReference>
<protein>
    <submittedName>
        <fullName evidence="4">Deoxyribonuclease RhsC</fullName>
        <ecNumber evidence="4">3.1.-.-</ecNumber>
    </submittedName>
</protein>
<dbReference type="InterPro" id="IPR022385">
    <property type="entry name" value="Rhs_assc_core"/>
</dbReference>
<name>A0A9X9SNC4_NEISU</name>
<dbReference type="InterPro" id="IPR001826">
    <property type="entry name" value="RHS"/>
</dbReference>
<dbReference type="Pfam" id="PF25023">
    <property type="entry name" value="TEN_YD-shell"/>
    <property type="match status" value="1"/>
</dbReference>
<keyword evidence="4" id="KW-0378">Hydrolase</keyword>
<evidence type="ECO:0000313" key="4">
    <source>
        <dbReference type="EMBL" id="VTY08189.1"/>
    </source>
</evidence>
<organism evidence="4 5">
    <name type="scientific">Neisseria subflava</name>
    <dbReference type="NCBI Taxonomy" id="28449"/>
    <lineage>
        <taxon>Bacteria</taxon>
        <taxon>Pseudomonadati</taxon>
        <taxon>Pseudomonadota</taxon>
        <taxon>Betaproteobacteria</taxon>
        <taxon>Neisseriales</taxon>
        <taxon>Neisseriaceae</taxon>
        <taxon>Neisseria</taxon>
    </lineage>
</organism>
<dbReference type="EMBL" id="CABFLZ010000044">
    <property type="protein sequence ID" value="VTY08189.1"/>
    <property type="molecule type" value="Genomic_DNA"/>
</dbReference>
<dbReference type="NCBIfam" id="TIGR01643">
    <property type="entry name" value="YD_repeat_2x"/>
    <property type="match status" value="3"/>
</dbReference>
<dbReference type="InterPro" id="IPR050708">
    <property type="entry name" value="T6SS_VgrG/RHS"/>
</dbReference>
<dbReference type="Pfam" id="PF03527">
    <property type="entry name" value="RHS"/>
    <property type="match status" value="1"/>
</dbReference>
<keyword evidence="1" id="KW-0677">Repeat</keyword>
<dbReference type="EC" id="3.1.-.-" evidence="4"/>
<dbReference type="Proteomes" id="UP000626795">
    <property type="component" value="Unassembled WGS sequence"/>
</dbReference>
<evidence type="ECO:0000256" key="1">
    <source>
        <dbReference type="ARBA" id="ARBA00022737"/>
    </source>
</evidence>
<proteinExistence type="predicted"/>
<evidence type="ECO:0000259" key="2">
    <source>
        <dbReference type="Pfam" id="PF03527"/>
    </source>
</evidence>
<dbReference type="InterPro" id="IPR056823">
    <property type="entry name" value="TEN-like_YD-shell"/>
</dbReference>
<dbReference type="GO" id="GO:0016787">
    <property type="term" value="F:hydrolase activity"/>
    <property type="evidence" value="ECO:0007669"/>
    <property type="project" value="UniProtKB-KW"/>
</dbReference>
<reference evidence="4" key="1">
    <citation type="submission" date="2019-05" db="EMBL/GenBank/DDBJ databases">
        <authorList>
            <person name="Hibberd M."/>
        </authorList>
    </citation>
    <scope>NUCLEOTIDE SEQUENCE</scope>
    <source>
        <strain evidence="4">Neisseria_subflava_BgEED23</strain>
    </source>
</reference>
<dbReference type="Gene3D" id="2.180.10.10">
    <property type="entry name" value="RHS repeat-associated core"/>
    <property type="match status" value="2"/>
</dbReference>
<sequence>MNGLPLNRTNALGHTFAYAYDKARRLTVLTNENGETYRLDYDQTDNLIQETGWDGKITAYGYDAAGQLVQQTEYGQSNNESRLKERPETWHIHHFKRNILGQLIEKQSRKVSDRNGQSKDEGISRTRFEYDPITGNLTKARNQHSSVELAYDELDRLIGETTVHNGQSATVGYQYDPLGNRIRTILPDGRPIDYLYYGSGHLHQISLDGEVVSDIERDKLHREIKRTQGSISSLYDYDPMGRLKSQRTVWSSAQTLHGKQNPLAGGAVNRRYAYDKAGNLIQSADQRSGVLNYIYDKIGRIQEARNSQTGRSETFAFDPAHNILSDKAAEGKGGNLVSGNRLKEYNGIEYTYDALGNLIYRQLPNGENQYYQYDLENQLVRAEIKKPAGNTEIWTYAYDPFGRRLSKERQDKLAWTSTDPKRTHFVWDGTRLLQEYTYKGSYTYIYTDQDSYEPLAQIFDNAKDGKQYLAYFHNDQIGIPREMTDIHGNLLWYGEYTAWGRLKKDECVYRNAHQPFRLQNQYFDEETGLHYNLMRYYEPEAGRFVNQDPIGLLGGDNLYRFAPNTQEWIDPWGLVKLGGVAPYGSKKHVGDNLDAHEMLRNAFLKDSPLTTITNRQGAKGNPAMGLTKDLHRAVHDAEARLRAAKGMGRNDYFKRGKDEIRIMYRAMQEVLVENKKVITQNQLRQMRKQAIKFAKKHKCY</sequence>
<dbReference type="Pfam" id="PF05593">
    <property type="entry name" value="RHS_repeat"/>
    <property type="match status" value="2"/>
</dbReference>